<proteinExistence type="predicted"/>
<reference evidence="1" key="1">
    <citation type="journal article" date="2022" name="bioRxiv">
        <title>Sequencing and chromosome-scale assembly of the giantPleurodeles waltlgenome.</title>
        <authorList>
            <person name="Brown T."/>
            <person name="Elewa A."/>
            <person name="Iarovenko S."/>
            <person name="Subramanian E."/>
            <person name="Araus A.J."/>
            <person name="Petzold A."/>
            <person name="Susuki M."/>
            <person name="Suzuki K.-i.T."/>
            <person name="Hayashi T."/>
            <person name="Toyoda A."/>
            <person name="Oliveira C."/>
            <person name="Osipova E."/>
            <person name="Leigh N.D."/>
            <person name="Simon A."/>
            <person name="Yun M.H."/>
        </authorList>
    </citation>
    <scope>NUCLEOTIDE SEQUENCE</scope>
    <source>
        <strain evidence="1">20211129_DDA</strain>
        <tissue evidence="1">Liver</tissue>
    </source>
</reference>
<sequence length="72" mass="7800">MQPPRGAAKPSAVLPNLPAGRLHFTVCAGGEASCTSFYFARAAARIHRARARVRISRERDTGRIFFRCGVAA</sequence>
<comment type="caution">
    <text evidence="1">The sequence shown here is derived from an EMBL/GenBank/DDBJ whole genome shotgun (WGS) entry which is preliminary data.</text>
</comment>
<name>A0AAV7QU58_PLEWA</name>
<dbReference type="AlphaFoldDB" id="A0AAV7QU58"/>
<dbReference type="EMBL" id="JANPWB010000010">
    <property type="protein sequence ID" value="KAJ1142982.1"/>
    <property type="molecule type" value="Genomic_DNA"/>
</dbReference>
<gene>
    <name evidence="1" type="ORF">NDU88_009294</name>
</gene>
<evidence type="ECO:0000313" key="1">
    <source>
        <dbReference type="EMBL" id="KAJ1142982.1"/>
    </source>
</evidence>
<accession>A0AAV7QU58</accession>
<dbReference type="Proteomes" id="UP001066276">
    <property type="component" value="Chromosome 6"/>
</dbReference>
<organism evidence="1 2">
    <name type="scientific">Pleurodeles waltl</name>
    <name type="common">Iberian ribbed newt</name>
    <dbReference type="NCBI Taxonomy" id="8319"/>
    <lineage>
        <taxon>Eukaryota</taxon>
        <taxon>Metazoa</taxon>
        <taxon>Chordata</taxon>
        <taxon>Craniata</taxon>
        <taxon>Vertebrata</taxon>
        <taxon>Euteleostomi</taxon>
        <taxon>Amphibia</taxon>
        <taxon>Batrachia</taxon>
        <taxon>Caudata</taxon>
        <taxon>Salamandroidea</taxon>
        <taxon>Salamandridae</taxon>
        <taxon>Pleurodelinae</taxon>
        <taxon>Pleurodeles</taxon>
    </lineage>
</organism>
<keyword evidence="2" id="KW-1185">Reference proteome</keyword>
<evidence type="ECO:0000313" key="2">
    <source>
        <dbReference type="Proteomes" id="UP001066276"/>
    </source>
</evidence>
<protein>
    <submittedName>
        <fullName evidence="1">Uncharacterized protein</fullName>
    </submittedName>
</protein>